<evidence type="ECO:0000313" key="3">
    <source>
        <dbReference type="Proteomes" id="UP000735302"/>
    </source>
</evidence>
<dbReference type="Proteomes" id="UP000735302">
    <property type="component" value="Unassembled WGS sequence"/>
</dbReference>
<name>A0AAV4AA45_9GAST</name>
<sequence>MEPFNTHSYFQNYSEYRRKWQYQRHSPRGSVGADSSREGAPGCAGGRGGGGSSTDDGGGRREPPQPVNQRVLGKPRDGRTRRTGLHTEQLARWAEIASAAAAAGHGGLGGAPALRHRRRSHGGNSVAISRPRAHSHLSAQHGHRRRSITLQVPVLSGQGSRRHSVTLPVGHILGSSANQEGGSTSRGHLDINIEIVGLREAGSAAVLKEEKENAQETGLEEQMKKGNDLESLSDKCVSPCENGGEALHTGIFNGWNGNGSQNHNV</sequence>
<reference evidence="2 3" key="1">
    <citation type="journal article" date="2021" name="Elife">
        <title>Chloroplast acquisition without the gene transfer in kleptoplastic sea slugs, Plakobranchus ocellatus.</title>
        <authorList>
            <person name="Maeda T."/>
            <person name="Takahashi S."/>
            <person name="Yoshida T."/>
            <person name="Shimamura S."/>
            <person name="Takaki Y."/>
            <person name="Nagai Y."/>
            <person name="Toyoda A."/>
            <person name="Suzuki Y."/>
            <person name="Arimoto A."/>
            <person name="Ishii H."/>
            <person name="Satoh N."/>
            <person name="Nishiyama T."/>
            <person name="Hasebe M."/>
            <person name="Maruyama T."/>
            <person name="Minagawa J."/>
            <person name="Obokata J."/>
            <person name="Shigenobu S."/>
        </authorList>
    </citation>
    <scope>NUCLEOTIDE SEQUENCE [LARGE SCALE GENOMIC DNA]</scope>
</reference>
<evidence type="ECO:0000256" key="1">
    <source>
        <dbReference type="SAM" id="MobiDB-lite"/>
    </source>
</evidence>
<feature type="region of interest" description="Disordered" evidence="1">
    <location>
        <begin position="104"/>
        <end position="127"/>
    </location>
</feature>
<gene>
    <name evidence="2" type="ORF">PoB_003170100</name>
</gene>
<proteinExistence type="predicted"/>
<feature type="region of interest" description="Disordered" evidence="1">
    <location>
        <begin position="22"/>
        <end position="87"/>
    </location>
</feature>
<comment type="caution">
    <text evidence="2">The sequence shown here is derived from an EMBL/GenBank/DDBJ whole genome shotgun (WGS) entry which is preliminary data.</text>
</comment>
<keyword evidence="3" id="KW-1185">Reference proteome</keyword>
<feature type="compositionally biased region" description="Gly residues" evidence="1">
    <location>
        <begin position="42"/>
        <end position="52"/>
    </location>
</feature>
<accession>A0AAV4AA45</accession>
<dbReference type="EMBL" id="BLXT01003747">
    <property type="protein sequence ID" value="GFO05196.1"/>
    <property type="molecule type" value="Genomic_DNA"/>
</dbReference>
<dbReference type="AlphaFoldDB" id="A0AAV4AA45"/>
<evidence type="ECO:0000313" key="2">
    <source>
        <dbReference type="EMBL" id="GFO05196.1"/>
    </source>
</evidence>
<protein>
    <submittedName>
        <fullName evidence="2">Uncharacterized protein</fullName>
    </submittedName>
</protein>
<organism evidence="2 3">
    <name type="scientific">Plakobranchus ocellatus</name>
    <dbReference type="NCBI Taxonomy" id="259542"/>
    <lineage>
        <taxon>Eukaryota</taxon>
        <taxon>Metazoa</taxon>
        <taxon>Spiralia</taxon>
        <taxon>Lophotrochozoa</taxon>
        <taxon>Mollusca</taxon>
        <taxon>Gastropoda</taxon>
        <taxon>Heterobranchia</taxon>
        <taxon>Euthyneura</taxon>
        <taxon>Panpulmonata</taxon>
        <taxon>Sacoglossa</taxon>
        <taxon>Placobranchoidea</taxon>
        <taxon>Plakobranchidae</taxon>
        <taxon>Plakobranchus</taxon>
    </lineage>
</organism>